<dbReference type="AlphaFoldDB" id="A2BZT5"/>
<accession>A2BZT5</accession>
<evidence type="ECO:0000259" key="1">
    <source>
        <dbReference type="Pfam" id="PF20670"/>
    </source>
</evidence>
<dbReference type="KEGG" id="pme:NATL1_01811"/>
<proteinExistence type="predicted"/>
<protein>
    <submittedName>
        <fullName evidence="2">Possible POLO box duplicated region</fullName>
    </submittedName>
</protein>
<dbReference type="RefSeq" id="WP_011822970.1">
    <property type="nucleotide sequence ID" value="NC_008819.1"/>
</dbReference>
<evidence type="ECO:0000313" key="3">
    <source>
        <dbReference type="Proteomes" id="UP000002592"/>
    </source>
</evidence>
<dbReference type="HOGENOM" id="CLU_075508_0_0_3"/>
<gene>
    <name evidence="2" type="ordered locus">NATL1_01811</name>
</gene>
<evidence type="ECO:0000313" key="2">
    <source>
        <dbReference type="EMBL" id="ABM74745.1"/>
    </source>
</evidence>
<feature type="domain" description="DUF6816" evidence="1">
    <location>
        <begin position="60"/>
        <end position="221"/>
    </location>
</feature>
<sequence length="243" mass="28245">MRQKFFFFLISILIVFTYTVPTLAESSLEINNFQPSKLYERKSIWPDWRLPSSIKRPGLKDDLIYPDWFEGVWDVTSEIESDQNQEPMIHSAKFIRNTSGDLIADREYNTKSYALSTKTGGFLSVKNDPKSPNRQFAKLTEDRYLETKIIGRLQEKIDNNIFITDELILQILHTPEFSRVSQVETLTEFKKCGSIQNNKINMSDFNICGEQFQAIYNQPGQNLISLPIKTEKSKLILRKTNDD</sequence>
<dbReference type="eggNOG" id="ENOG5030IB5">
    <property type="taxonomic scope" value="Bacteria"/>
</dbReference>
<dbReference type="EMBL" id="CP000553">
    <property type="protein sequence ID" value="ABM74745.1"/>
    <property type="molecule type" value="Genomic_DNA"/>
</dbReference>
<dbReference type="InterPro" id="IPR049213">
    <property type="entry name" value="DUF6816"/>
</dbReference>
<dbReference type="Pfam" id="PF20670">
    <property type="entry name" value="DUF6816"/>
    <property type="match status" value="1"/>
</dbReference>
<dbReference type="Proteomes" id="UP000002592">
    <property type="component" value="Chromosome"/>
</dbReference>
<name>A2BZT5_PROM1</name>
<reference evidence="3" key="1">
    <citation type="journal article" date="2007" name="PLoS Genet.">
        <title>Patterns and implications of gene gain and loss in the evolution of Prochlorococcus.</title>
        <authorList>
            <person name="Kettler G.C."/>
            <person name="Martiny A.C."/>
            <person name="Huang K."/>
            <person name="Zucker J."/>
            <person name="Coleman M.L."/>
            <person name="Rodrigue S."/>
            <person name="Chen F."/>
            <person name="Lapidus A."/>
            <person name="Ferriera S."/>
            <person name="Johnson J."/>
            <person name="Steglich C."/>
            <person name="Church G.M."/>
            <person name="Richardson P."/>
            <person name="Chisholm S.W."/>
        </authorList>
    </citation>
    <scope>NUCLEOTIDE SEQUENCE [LARGE SCALE GENOMIC DNA]</scope>
    <source>
        <strain evidence="3">NATL1A</strain>
    </source>
</reference>
<organism evidence="2 3">
    <name type="scientific">Prochlorococcus marinus (strain NATL1A)</name>
    <dbReference type="NCBI Taxonomy" id="167555"/>
    <lineage>
        <taxon>Bacteria</taxon>
        <taxon>Bacillati</taxon>
        <taxon>Cyanobacteriota</taxon>
        <taxon>Cyanophyceae</taxon>
        <taxon>Synechococcales</taxon>
        <taxon>Prochlorococcaceae</taxon>
        <taxon>Prochlorococcus</taxon>
    </lineage>
</organism>